<dbReference type="AlphaFoldDB" id="A0A2J8UPX3"/>
<feature type="region of interest" description="Disordered" evidence="1">
    <location>
        <begin position="22"/>
        <end position="46"/>
    </location>
</feature>
<feature type="non-terminal residue" evidence="2">
    <location>
        <position position="1"/>
    </location>
</feature>
<organism evidence="2">
    <name type="scientific">Pongo abelii</name>
    <name type="common">Sumatran orangutan</name>
    <name type="synonym">Pongo pygmaeus abelii</name>
    <dbReference type="NCBI Taxonomy" id="9601"/>
    <lineage>
        <taxon>Eukaryota</taxon>
        <taxon>Metazoa</taxon>
        <taxon>Chordata</taxon>
        <taxon>Craniata</taxon>
        <taxon>Vertebrata</taxon>
        <taxon>Euteleostomi</taxon>
        <taxon>Mammalia</taxon>
        <taxon>Eutheria</taxon>
        <taxon>Euarchontoglires</taxon>
        <taxon>Primates</taxon>
        <taxon>Haplorrhini</taxon>
        <taxon>Catarrhini</taxon>
        <taxon>Hominidae</taxon>
        <taxon>Pongo</taxon>
    </lineage>
</organism>
<reference evidence="2" key="1">
    <citation type="submission" date="2017-12" db="EMBL/GenBank/DDBJ databases">
        <title>High-resolution comparative analysis of great ape genomes.</title>
        <authorList>
            <person name="Pollen A."/>
            <person name="Hastie A."/>
            <person name="Hormozdiari F."/>
            <person name="Dougherty M."/>
            <person name="Liu R."/>
            <person name="Chaisson M."/>
            <person name="Hoppe E."/>
            <person name="Hill C."/>
            <person name="Pang A."/>
            <person name="Hillier L."/>
            <person name="Baker C."/>
            <person name="Armstrong J."/>
            <person name="Shendure J."/>
            <person name="Paten B."/>
            <person name="Wilson R."/>
            <person name="Chao H."/>
            <person name="Schneider V."/>
            <person name="Ventura M."/>
            <person name="Kronenberg Z."/>
            <person name="Murali S."/>
            <person name="Gordon D."/>
            <person name="Cantsilieris S."/>
            <person name="Munson K."/>
            <person name="Nelson B."/>
            <person name="Raja A."/>
            <person name="Underwood J."/>
            <person name="Diekhans M."/>
            <person name="Fiddes I."/>
            <person name="Haussler D."/>
            <person name="Eichler E."/>
        </authorList>
    </citation>
    <scope>NUCLEOTIDE SEQUENCE [LARGE SCALE GENOMIC DNA]</scope>
    <source>
        <strain evidence="2">Susie</strain>
    </source>
</reference>
<sequence>VESAIAEGGASRFRNGFLHEALDEMTTPQQTTPQTKKNDMMQSSGK</sequence>
<gene>
    <name evidence="2" type="ORF">CR201_G0026049</name>
</gene>
<accession>A0A2J8UPX3</accession>
<evidence type="ECO:0000313" key="2">
    <source>
        <dbReference type="EMBL" id="PNJ47326.1"/>
    </source>
</evidence>
<name>A0A2J8UPX3_PONAB</name>
<comment type="caution">
    <text evidence="2">The sequence shown here is derived from an EMBL/GenBank/DDBJ whole genome shotgun (WGS) entry which is preliminary data.</text>
</comment>
<protein>
    <submittedName>
        <fullName evidence="2">EIF4G2 isoform 25</fullName>
    </submittedName>
</protein>
<proteinExistence type="predicted"/>
<dbReference type="EMBL" id="NDHI03003449">
    <property type="protein sequence ID" value="PNJ47326.1"/>
    <property type="molecule type" value="Genomic_DNA"/>
</dbReference>
<evidence type="ECO:0000256" key="1">
    <source>
        <dbReference type="SAM" id="MobiDB-lite"/>
    </source>
</evidence>
<feature type="compositionally biased region" description="Low complexity" evidence="1">
    <location>
        <begin position="26"/>
        <end position="35"/>
    </location>
</feature>